<dbReference type="EMBL" id="LR026964">
    <property type="protein sequence ID" value="VBB71808.1"/>
    <property type="molecule type" value="Genomic_DNA"/>
</dbReference>
<reference evidence="1" key="1">
    <citation type="submission" date="2018-02" db="EMBL/GenBank/DDBJ databases">
        <authorList>
            <person name="Silar P."/>
        </authorList>
    </citation>
    <scope>NUCLEOTIDE SEQUENCE [LARGE SCALE GENOMIC DNA]</scope>
    <source>
        <strain evidence="1">T</strain>
    </source>
</reference>
<protein>
    <recommendedName>
        <fullName evidence="3">Secreted protein</fullName>
    </recommendedName>
</protein>
<evidence type="ECO:0000313" key="1">
    <source>
        <dbReference type="EMBL" id="VBB71808.1"/>
    </source>
</evidence>
<evidence type="ECO:0000313" key="2">
    <source>
        <dbReference type="Proteomes" id="UP000280685"/>
    </source>
</evidence>
<organism evidence="1 2">
    <name type="scientific">Podospora comata</name>
    <dbReference type="NCBI Taxonomy" id="48703"/>
    <lineage>
        <taxon>Eukaryota</taxon>
        <taxon>Fungi</taxon>
        <taxon>Dikarya</taxon>
        <taxon>Ascomycota</taxon>
        <taxon>Pezizomycotina</taxon>
        <taxon>Sordariomycetes</taxon>
        <taxon>Sordariomycetidae</taxon>
        <taxon>Sordariales</taxon>
        <taxon>Podosporaceae</taxon>
        <taxon>Podospora</taxon>
    </lineage>
</organism>
<keyword evidence="2" id="KW-1185">Reference proteome</keyword>
<sequence>MLKSFLSAAVLHWPVPSPWVRESLPREGLNQIQMSSIFIVRQSGNHSIQTIIIYLGNKKARHYCPPNRKSRLP</sequence>
<accession>A0ABY6RUB6</accession>
<dbReference type="Proteomes" id="UP000280685">
    <property type="component" value="Chromosome 1"/>
</dbReference>
<gene>
    <name evidence="1" type="ORF">PODCO_104495</name>
</gene>
<proteinExistence type="predicted"/>
<name>A0ABY6RUB6_PODCO</name>
<evidence type="ECO:0008006" key="3">
    <source>
        <dbReference type="Google" id="ProtNLM"/>
    </source>
</evidence>